<proteinExistence type="predicted"/>
<protein>
    <recommendedName>
        <fullName evidence="1">N-acetyltransferase domain-containing protein</fullName>
    </recommendedName>
</protein>
<dbReference type="AlphaFoldDB" id="A0AAN7YFP6"/>
<dbReference type="InterPro" id="IPR052523">
    <property type="entry name" value="Trichothecene_AcTrans"/>
</dbReference>
<dbReference type="Gene3D" id="3.40.630.30">
    <property type="match status" value="1"/>
</dbReference>
<organism evidence="2 3">
    <name type="scientific">Meristemomyces frigidus</name>
    <dbReference type="NCBI Taxonomy" id="1508187"/>
    <lineage>
        <taxon>Eukaryota</taxon>
        <taxon>Fungi</taxon>
        <taxon>Dikarya</taxon>
        <taxon>Ascomycota</taxon>
        <taxon>Pezizomycotina</taxon>
        <taxon>Dothideomycetes</taxon>
        <taxon>Dothideomycetidae</taxon>
        <taxon>Mycosphaerellales</taxon>
        <taxon>Teratosphaeriaceae</taxon>
        <taxon>Meristemomyces</taxon>
    </lineage>
</organism>
<dbReference type="Pfam" id="PF00583">
    <property type="entry name" value="Acetyltransf_1"/>
    <property type="match status" value="1"/>
</dbReference>
<accession>A0AAN7YFP6</accession>
<name>A0AAN7YFP6_9PEZI</name>
<sequence length="206" mass="22603">MVNTVTYRDALPEDVESMSTMVPRSYDDSAFLPQVIPDTPATRQWWIDTYRHALSDPAARLLIAVDNSTKASVGILTLHYLGPDSSFGTHGGITSAIPLTPDHSLLLAEGLTELKTERKELMGEDPHYLIELVGVDRRFQGQGIGKTLTAMACEIADRRDAAIYLQTSAAKEYYVEKLGMGFVAQANGDDRSGTIIRAQKSARRST</sequence>
<reference evidence="2" key="1">
    <citation type="submission" date="2023-08" db="EMBL/GenBank/DDBJ databases">
        <title>Black Yeasts Isolated from many extreme environments.</title>
        <authorList>
            <person name="Coleine C."/>
            <person name="Stajich J.E."/>
            <person name="Selbmann L."/>
        </authorList>
    </citation>
    <scope>NUCLEOTIDE SEQUENCE</scope>
    <source>
        <strain evidence="2">CCFEE 5401</strain>
    </source>
</reference>
<dbReference type="InterPro" id="IPR016181">
    <property type="entry name" value="Acyl_CoA_acyltransferase"/>
</dbReference>
<dbReference type="CDD" id="cd04301">
    <property type="entry name" value="NAT_SF"/>
    <property type="match status" value="1"/>
</dbReference>
<dbReference type="PANTHER" id="PTHR42791:SF2">
    <property type="entry name" value="N-ACETYLTRANSFERASE DOMAIN-CONTAINING PROTEIN"/>
    <property type="match status" value="1"/>
</dbReference>
<evidence type="ECO:0000259" key="1">
    <source>
        <dbReference type="PROSITE" id="PS51186"/>
    </source>
</evidence>
<dbReference type="SUPFAM" id="SSF55729">
    <property type="entry name" value="Acyl-CoA N-acyltransferases (Nat)"/>
    <property type="match status" value="1"/>
</dbReference>
<comment type="caution">
    <text evidence="2">The sequence shown here is derived from an EMBL/GenBank/DDBJ whole genome shotgun (WGS) entry which is preliminary data.</text>
</comment>
<dbReference type="PROSITE" id="PS51186">
    <property type="entry name" value="GNAT"/>
    <property type="match status" value="1"/>
</dbReference>
<dbReference type="GO" id="GO:0016747">
    <property type="term" value="F:acyltransferase activity, transferring groups other than amino-acyl groups"/>
    <property type="evidence" value="ECO:0007669"/>
    <property type="project" value="InterPro"/>
</dbReference>
<dbReference type="Proteomes" id="UP001310890">
    <property type="component" value="Unassembled WGS sequence"/>
</dbReference>
<evidence type="ECO:0000313" key="3">
    <source>
        <dbReference type="Proteomes" id="UP001310890"/>
    </source>
</evidence>
<gene>
    <name evidence="2" type="ORF">LTR62_004823</name>
</gene>
<evidence type="ECO:0000313" key="2">
    <source>
        <dbReference type="EMBL" id="KAK5111528.1"/>
    </source>
</evidence>
<dbReference type="EMBL" id="JAVRRL010000038">
    <property type="protein sequence ID" value="KAK5111528.1"/>
    <property type="molecule type" value="Genomic_DNA"/>
</dbReference>
<feature type="domain" description="N-acetyltransferase" evidence="1">
    <location>
        <begin position="5"/>
        <end position="203"/>
    </location>
</feature>
<dbReference type="InterPro" id="IPR000182">
    <property type="entry name" value="GNAT_dom"/>
</dbReference>
<dbReference type="PANTHER" id="PTHR42791">
    <property type="entry name" value="GNAT FAMILY ACETYLTRANSFERASE"/>
    <property type="match status" value="1"/>
</dbReference>